<organism evidence="2 3">
    <name type="scientific">Synechocystis salina LEGE 00031</name>
    <dbReference type="NCBI Taxonomy" id="1828736"/>
    <lineage>
        <taxon>Bacteria</taxon>
        <taxon>Bacillati</taxon>
        <taxon>Cyanobacteriota</taxon>
        <taxon>Cyanophyceae</taxon>
        <taxon>Synechococcales</taxon>
        <taxon>Merismopediaceae</taxon>
        <taxon>Synechocystis</taxon>
    </lineage>
</organism>
<name>A0ABR9VU96_9SYNC</name>
<gene>
    <name evidence="2" type="ORF">IQ217_13905</name>
</gene>
<dbReference type="SUPFAM" id="SSF88697">
    <property type="entry name" value="PUA domain-like"/>
    <property type="match status" value="1"/>
</dbReference>
<comment type="caution">
    <text evidence="2">The sequence shown here is derived from an EMBL/GenBank/DDBJ whole genome shotgun (WGS) entry which is preliminary data.</text>
</comment>
<evidence type="ECO:0000313" key="2">
    <source>
        <dbReference type="EMBL" id="MBE9254914.1"/>
    </source>
</evidence>
<accession>A0ABR9VU96</accession>
<evidence type="ECO:0000313" key="3">
    <source>
        <dbReference type="Proteomes" id="UP000658720"/>
    </source>
</evidence>
<sequence length="141" mass="16780">MAYWLFQGNPKYYRILQAIEEQEELPWLVTRYGKEIQVGDRALVWMAGPEAGIYAIAEVTKPPEIQTELLDKQYWLMPDQAKLDKPRVQLRFLRKLLGQPLRRHELKQDQILRDLLVIRAPNSTNFRVTEEQWQRVYSLKG</sequence>
<proteinExistence type="predicted"/>
<protein>
    <submittedName>
        <fullName evidence="2">EVE domain-containing protein</fullName>
    </submittedName>
</protein>
<feature type="domain" description="EVE" evidence="1">
    <location>
        <begin position="2"/>
        <end position="138"/>
    </location>
</feature>
<dbReference type="Proteomes" id="UP000658720">
    <property type="component" value="Unassembled WGS sequence"/>
</dbReference>
<reference evidence="2 3" key="1">
    <citation type="submission" date="2020-10" db="EMBL/GenBank/DDBJ databases">
        <authorList>
            <person name="Castelo-Branco R."/>
            <person name="Eusebio N."/>
            <person name="Adriana R."/>
            <person name="Vieira A."/>
            <person name="Brugerolle De Fraissinette N."/>
            <person name="Rezende De Castro R."/>
            <person name="Schneider M.P."/>
            <person name="Vasconcelos V."/>
            <person name="Leao P.N."/>
        </authorList>
    </citation>
    <scope>NUCLEOTIDE SEQUENCE [LARGE SCALE GENOMIC DNA]</scope>
    <source>
        <strain evidence="2 3">LEGE 00031</strain>
    </source>
</reference>
<dbReference type="InterPro" id="IPR002740">
    <property type="entry name" value="EVE_domain"/>
</dbReference>
<dbReference type="EMBL" id="JADEVV010000043">
    <property type="protein sequence ID" value="MBE9254914.1"/>
    <property type="molecule type" value="Genomic_DNA"/>
</dbReference>
<keyword evidence="3" id="KW-1185">Reference proteome</keyword>
<dbReference type="CDD" id="cd21132">
    <property type="entry name" value="EVE-like"/>
    <property type="match status" value="1"/>
</dbReference>
<dbReference type="Pfam" id="PF01878">
    <property type="entry name" value="EVE"/>
    <property type="match status" value="1"/>
</dbReference>
<dbReference type="InterPro" id="IPR015947">
    <property type="entry name" value="PUA-like_sf"/>
</dbReference>
<dbReference type="Gene3D" id="3.10.590.10">
    <property type="entry name" value="ph1033 like domains"/>
    <property type="match status" value="1"/>
</dbReference>
<evidence type="ECO:0000259" key="1">
    <source>
        <dbReference type="Pfam" id="PF01878"/>
    </source>
</evidence>
<dbReference type="RefSeq" id="WP_194020403.1">
    <property type="nucleotide sequence ID" value="NZ_JADEVV010000043.1"/>
</dbReference>